<feature type="transmembrane region" description="Helical" evidence="9">
    <location>
        <begin position="139"/>
        <end position="158"/>
    </location>
</feature>
<evidence type="ECO:0000256" key="9">
    <source>
        <dbReference type="SAM" id="Phobius"/>
    </source>
</evidence>
<evidence type="ECO:0000313" key="11">
    <source>
        <dbReference type="EMBL" id="WVW85060.1"/>
    </source>
</evidence>
<dbReference type="KEGG" id="kbi:30210038"/>
<comment type="subcellular location">
    <subcellularLocation>
        <location evidence="1">Membrane</location>
        <topology evidence="1">Multi-pass membrane protein</topology>
    </subcellularLocation>
</comment>
<evidence type="ECO:0000256" key="6">
    <source>
        <dbReference type="ARBA" id="ARBA00023136"/>
    </source>
</evidence>
<dbReference type="PROSITE" id="PS50850">
    <property type="entry name" value="MFS"/>
    <property type="match status" value="1"/>
</dbReference>
<feature type="transmembrane region" description="Helical" evidence="9">
    <location>
        <begin position="170"/>
        <end position="191"/>
    </location>
</feature>
<keyword evidence="4 9" id="KW-0812">Transmembrane</keyword>
<dbReference type="GO" id="GO:0016020">
    <property type="term" value="C:membrane"/>
    <property type="evidence" value="ECO:0007669"/>
    <property type="project" value="UniProtKB-SubCell"/>
</dbReference>
<evidence type="ECO:0000256" key="5">
    <source>
        <dbReference type="ARBA" id="ARBA00022989"/>
    </source>
</evidence>
<dbReference type="PROSITE" id="PS00216">
    <property type="entry name" value="SUGAR_TRANSPORT_1"/>
    <property type="match status" value="1"/>
</dbReference>
<dbReference type="CDD" id="cd17356">
    <property type="entry name" value="MFS_HXT"/>
    <property type="match status" value="1"/>
</dbReference>
<reference evidence="11" key="1">
    <citation type="submission" date="2013-07" db="EMBL/GenBank/DDBJ databases">
        <authorList>
            <consortium name="The Broad Institute Genome Sequencing Platform"/>
            <person name="Cuomo C."/>
            <person name="Litvintseva A."/>
            <person name="Chen Y."/>
            <person name="Heitman J."/>
            <person name="Sun S."/>
            <person name="Springer D."/>
            <person name="Dromer F."/>
            <person name="Young S.K."/>
            <person name="Zeng Q."/>
            <person name="Gargeya S."/>
            <person name="Fitzgerald M."/>
            <person name="Abouelleil A."/>
            <person name="Alvarado L."/>
            <person name="Berlin A.M."/>
            <person name="Chapman S.B."/>
            <person name="Dewar J."/>
            <person name="Goldberg J."/>
            <person name="Griggs A."/>
            <person name="Gujja S."/>
            <person name="Hansen M."/>
            <person name="Howarth C."/>
            <person name="Imamovic A."/>
            <person name="Larimer J."/>
            <person name="McCowan C."/>
            <person name="Murphy C."/>
            <person name="Pearson M."/>
            <person name="Priest M."/>
            <person name="Roberts A."/>
            <person name="Saif S."/>
            <person name="Shea T."/>
            <person name="Sykes S."/>
            <person name="Wortman J."/>
            <person name="Nusbaum C."/>
            <person name="Birren B."/>
        </authorList>
    </citation>
    <scope>NUCLEOTIDE SEQUENCE</scope>
    <source>
        <strain evidence="11">CBS 10118</strain>
    </source>
</reference>
<evidence type="ECO:0000256" key="1">
    <source>
        <dbReference type="ARBA" id="ARBA00004141"/>
    </source>
</evidence>
<feature type="transmembrane region" description="Helical" evidence="9">
    <location>
        <begin position="53"/>
        <end position="71"/>
    </location>
</feature>
<dbReference type="GeneID" id="30210038"/>
<dbReference type="GO" id="GO:0005351">
    <property type="term" value="F:carbohydrate:proton symporter activity"/>
    <property type="evidence" value="ECO:0007669"/>
    <property type="project" value="TreeGrafter"/>
</dbReference>
<feature type="domain" description="Major facilitator superfamily (MFS) profile" evidence="10">
    <location>
        <begin position="7"/>
        <end position="453"/>
    </location>
</feature>
<evidence type="ECO:0000256" key="7">
    <source>
        <dbReference type="ARBA" id="ARBA00049119"/>
    </source>
</evidence>
<dbReference type="AlphaFoldDB" id="A0AAJ8KCZ6"/>
<dbReference type="PANTHER" id="PTHR48022">
    <property type="entry name" value="PLASTIDIC GLUCOSE TRANSPORTER 4"/>
    <property type="match status" value="1"/>
</dbReference>
<dbReference type="InterPro" id="IPR036259">
    <property type="entry name" value="MFS_trans_sf"/>
</dbReference>
<dbReference type="PANTHER" id="PTHR48022:SF91">
    <property type="entry name" value="MAJOR FACILITATOR SUPERFAMILY (MFS) PROFILE DOMAIN-CONTAINING PROTEIN-RELATED"/>
    <property type="match status" value="1"/>
</dbReference>
<feature type="transmembrane region" description="Helical" evidence="9">
    <location>
        <begin position="360"/>
        <end position="379"/>
    </location>
</feature>
<dbReference type="Proteomes" id="UP000092730">
    <property type="component" value="Chromosome 5"/>
</dbReference>
<dbReference type="RefSeq" id="XP_019045250.2">
    <property type="nucleotide sequence ID" value="XM_019192253.2"/>
</dbReference>
<feature type="transmembrane region" description="Helical" evidence="9">
    <location>
        <begin position="296"/>
        <end position="314"/>
    </location>
</feature>
<dbReference type="InterPro" id="IPR005829">
    <property type="entry name" value="Sugar_transporter_CS"/>
</dbReference>
<organism evidence="11 12">
    <name type="scientific">Kwoniella bestiolae CBS 10118</name>
    <dbReference type="NCBI Taxonomy" id="1296100"/>
    <lineage>
        <taxon>Eukaryota</taxon>
        <taxon>Fungi</taxon>
        <taxon>Dikarya</taxon>
        <taxon>Basidiomycota</taxon>
        <taxon>Agaricomycotina</taxon>
        <taxon>Tremellomycetes</taxon>
        <taxon>Tremellales</taxon>
        <taxon>Cryptococcaceae</taxon>
        <taxon>Kwoniella</taxon>
    </lineage>
</organism>
<evidence type="ECO:0000259" key="10">
    <source>
        <dbReference type="PROSITE" id="PS50850"/>
    </source>
</evidence>
<keyword evidence="12" id="KW-1185">Reference proteome</keyword>
<keyword evidence="3 8" id="KW-0813">Transport</keyword>
<reference evidence="11" key="2">
    <citation type="submission" date="2024-02" db="EMBL/GenBank/DDBJ databases">
        <title>Comparative genomics of Cryptococcus and Kwoniella reveals pathogenesis evolution and contrasting modes of karyotype evolution via chromosome fusion or intercentromeric recombination.</title>
        <authorList>
            <person name="Coelho M.A."/>
            <person name="David-Palma M."/>
            <person name="Shea T."/>
            <person name="Bowers K."/>
            <person name="McGinley-Smith S."/>
            <person name="Mohammad A.W."/>
            <person name="Gnirke A."/>
            <person name="Yurkov A.M."/>
            <person name="Nowrousian M."/>
            <person name="Sun S."/>
            <person name="Cuomo C.A."/>
            <person name="Heitman J."/>
        </authorList>
    </citation>
    <scope>NUCLEOTIDE SEQUENCE</scope>
    <source>
        <strain evidence="11">CBS 10118</strain>
    </source>
</reference>
<comment type="similarity">
    <text evidence="2 8">Belongs to the major facilitator superfamily. Sugar transporter (TC 2.A.1.1) family.</text>
</comment>
<feature type="transmembrane region" description="Helical" evidence="9">
    <location>
        <begin position="108"/>
        <end position="127"/>
    </location>
</feature>
<evidence type="ECO:0000256" key="2">
    <source>
        <dbReference type="ARBA" id="ARBA00010992"/>
    </source>
</evidence>
<dbReference type="SUPFAM" id="SSF103473">
    <property type="entry name" value="MFS general substrate transporter"/>
    <property type="match status" value="1"/>
</dbReference>
<dbReference type="Gene3D" id="1.20.1250.20">
    <property type="entry name" value="MFS general substrate transporter like domains"/>
    <property type="match status" value="1"/>
</dbReference>
<dbReference type="InterPro" id="IPR003663">
    <property type="entry name" value="Sugar/inositol_transpt"/>
</dbReference>
<name>A0AAJ8KCZ6_9TREE</name>
<feature type="transmembrane region" description="Helical" evidence="9">
    <location>
        <begin position="400"/>
        <end position="420"/>
    </location>
</feature>
<dbReference type="PROSITE" id="PS00217">
    <property type="entry name" value="SUGAR_TRANSPORT_2"/>
    <property type="match status" value="1"/>
</dbReference>
<dbReference type="InterPro" id="IPR005828">
    <property type="entry name" value="MFS_sugar_transport-like"/>
</dbReference>
<dbReference type="PRINTS" id="PR00171">
    <property type="entry name" value="SUGRTRNSPORT"/>
</dbReference>
<feature type="transmembrane region" description="Helical" evidence="9">
    <location>
        <begin position="326"/>
        <end position="348"/>
    </location>
</feature>
<dbReference type="Pfam" id="PF00083">
    <property type="entry name" value="Sugar_tr"/>
    <property type="match status" value="1"/>
</dbReference>
<gene>
    <name evidence="11" type="ORF">I302_107096</name>
</gene>
<sequence>MKRSIVFCVFAAFGGWLFGYDIGYISGCLIMPDFIHRIQGADATAITSQNQSIITSLLSAGTFFGAILQAFTSDTLGRKGSILFWSAIFFVGVIVQVTTFTLGQLTAGRFVAGLGVGALSAIVPLYIGEAAPKKLRGSLLVLYQVQIISGLFLAYIVNLGTHHISNSASWRIPIGLQLVWGIILMGGSLLLPESPRLLLGKGKQEQAIKAIAALNDCGVDDQLTQVVLKELEAAITAENEGGKAGWLECFSTRSRMWKRTLNGCMVQMLQQLNGQNFYYYYGPVFFEAAGTGLDSYSIQAILGGISLFMVFPAMWTIEHVGRRKSLLIGSAGQAVCAIIAGLVGHFYTDTAGVSESTRQIGGNVMIAFAVFHLSFYSMFWGPTPWVLMGETFPLRVRSKCIALAAATNWLWNFLLSYFSPLIADDIGPLILLVFCGCLVFAFVYVYFMIPETRGISLEEVDELYRTKVPAWRSSSWVPSSQQEPIDGRRHSDTTFVANPEAEKKVTQQHVENAIPGEKSNSRYPLYSVYGKFADPALLAVANSD</sequence>
<accession>A0AAJ8KCZ6</accession>
<dbReference type="InterPro" id="IPR050360">
    <property type="entry name" value="MFS_Sugar_Transporters"/>
</dbReference>
<keyword evidence="6 9" id="KW-0472">Membrane</keyword>
<keyword evidence="5 9" id="KW-1133">Transmembrane helix</keyword>
<feature type="transmembrane region" description="Helical" evidence="9">
    <location>
        <begin position="83"/>
        <end position="102"/>
    </location>
</feature>
<protein>
    <recommendedName>
        <fullName evidence="10">Major facilitator superfamily (MFS) profile domain-containing protein</fullName>
    </recommendedName>
</protein>
<proteinExistence type="inferred from homology"/>
<evidence type="ECO:0000256" key="4">
    <source>
        <dbReference type="ARBA" id="ARBA00022692"/>
    </source>
</evidence>
<dbReference type="EMBL" id="CP144545">
    <property type="protein sequence ID" value="WVW85060.1"/>
    <property type="molecule type" value="Genomic_DNA"/>
</dbReference>
<evidence type="ECO:0000256" key="8">
    <source>
        <dbReference type="RuleBase" id="RU003346"/>
    </source>
</evidence>
<dbReference type="NCBIfam" id="TIGR00879">
    <property type="entry name" value="SP"/>
    <property type="match status" value="1"/>
</dbReference>
<comment type="catalytic activity">
    <reaction evidence="7">
        <text>myo-inositol(out) + H(+)(out) = myo-inositol(in) + H(+)(in)</text>
        <dbReference type="Rhea" id="RHEA:60364"/>
        <dbReference type="ChEBI" id="CHEBI:15378"/>
        <dbReference type="ChEBI" id="CHEBI:17268"/>
    </reaction>
</comment>
<feature type="transmembrane region" description="Helical" evidence="9">
    <location>
        <begin position="426"/>
        <end position="447"/>
    </location>
</feature>
<dbReference type="InterPro" id="IPR020846">
    <property type="entry name" value="MFS_dom"/>
</dbReference>
<evidence type="ECO:0000256" key="3">
    <source>
        <dbReference type="ARBA" id="ARBA00022448"/>
    </source>
</evidence>
<dbReference type="FunFam" id="1.20.1250.20:FF:000646">
    <property type="entry name" value="High-affinity glucose transporter SNF3, variant"/>
    <property type="match status" value="1"/>
</dbReference>
<evidence type="ECO:0000313" key="12">
    <source>
        <dbReference type="Proteomes" id="UP000092730"/>
    </source>
</evidence>